<gene>
    <name evidence="1" type="ORF">MFLO_07702</name>
</gene>
<organism evidence="1 2">
    <name type="scientific">Listeria floridensis FSL S10-1187</name>
    <dbReference type="NCBI Taxonomy" id="1265817"/>
    <lineage>
        <taxon>Bacteria</taxon>
        <taxon>Bacillati</taxon>
        <taxon>Bacillota</taxon>
        <taxon>Bacilli</taxon>
        <taxon>Bacillales</taxon>
        <taxon>Listeriaceae</taxon>
        <taxon>Listeria</taxon>
    </lineage>
</organism>
<evidence type="ECO:0000313" key="1">
    <source>
        <dbReference type="EMBL" id="EUJ32054.1"/>
    </source>
</evidence>
<comment type="caution">
    <text evidence="1">The sequence shown here is derived from an EMBL/GenBank/DDBJ whole genome shotgun (WGS) entry which is preliminary data.</text>
</comment>
<keyword evidence="2" id="KW-1185">Reference proteome</keyword>
<accession>A0ABN0RFQ0</accession>
<sequence>MKDTANRADFMNMRFYQMLTLENGEHAYLTQKNQQFSLVILIKNNQVSQIYGDNWSDDPKDKLTMEGMLPHIISDGKYTEIY</sequence>
<proteinExistence type="predicted"/>
<evidence type="ECO:0000313" key="2">
    <source>
        <dbReference type="Proteomes" id="UP000019249"/>
    </source>
</evidence>
<dbReference type="EMBL" id="AODF01000014">
    <property type="protein sequence ID" value="EUJ32054.1"/>
    <property type="molecule type" value="Genomic_DNA"/>
</dbReference>
<name>A0ABN0RFQ0_9LIST</name>
<protein>
    <submittedName>
        <fullName evidence="1">Uncharacterized protein</fullName>
    </submittedName>
</protein>
<dbReference type="Proteomes" id="UP000019249">
    <property type="component" value="Unassembled WGS sequence"/>
</dbReference>
<reference evidence="1 2" key="1">
    <citation type="journal article" date="2014" name="Int. J. Syst. Evol. Microbiol.">
        <title>Listeria floridensis sp. nov., Listeria aquatica sp. nov., Listeria cornellensis sp. nov., Listeria riparia sp. nov. and Listeria grandensis sp. nov., from agricultural and natural environments.</title>
        <authorList>
            <person name="den Bakker H.C."/>
            <person name="Warchocki S."/>
            <person name="Wright E.M."/>
            <person name="Allred A.F."/>
            <person name="Ahlstrom C."/>
            <person name="Manuel C.S."/>
            <person name="Stasiewicz M.J."/>
            <person name="Burrell A."/>
            <person name="Roof S."/>
            <person name="Strawn L."/>
            <person name="Fortes E.D."/>
            <person name="Nightingale K.K."/>
            <person name="Kephart D."/>
            <person name="Wiedmann M."/>
        </authorList>
    </citation>
    <scope>NUCLEOTIDE SEQUENCE [LARGE SCALE GENOMIC DNA]</scope>
    <source>
        <strain evidence="1 2">FSL S10-1187</strain>
    </source>
</reference>